<gene>
    <name evidence="9" type="ORF">BCV71DRAFT_291461</name>
</gene>
<dbReference type="Gene3D" id="1.20.5.170">
    <property type="match status" value="1"/>
</dbReference>
<evidence type="ECO:0000313" key="10">
    <source>
        <dbReference type="Proteomes" id="UP000242381"/>
    </source>
</evidence>
<dbReference type="VEuPathDB" id="FungiDB:BCV72DRAFT_220689"/>
<keyword evidence="6" id="KW-0175">Coiled coil</keyword>
<feature type="region of interest" description="Disordered" evidence="7">
    <location>
        <begin position="80"/>
        <end position="102"/>
    </location>
</feature>
<dbReference type="Pfam" id="PF07716">
    <property type="entry name" value="bZIP_2"/>
    <property type="match status" value="1"/>
</dbReference>
<dbReference type="GO" id="GO:0005634">
    <property type="term" value="C:nucleus"/>
    <property type="evidence" value="ECO:0007669"/>
    <property type="project" value="UniProtKB-SubCell"/>
</dbReference>
<evidence type="ECO:0000256" key="7">
    <source>
        <dbReference type="SAM" id="MobiDB-lite"/>
    </source>
</evidence>
<proteinExistence type="predicted"/>
<evidence type="ECO:0000313" key="9">
    <source>
        <dbReference type="EMBL" id="ORE17599.1"/>
    </source>
</evidence>
<dbReference type="PROSITE" id="PS50217">
    <property type="entry name" value="BZIP"/>
    <property type="match status" value="1"/>
</dbReference>
<keyword evidence="4" id="KW-0804">Transcription</keyword>
<keyword evidence="5" id="KW-0539">Nucleus</keyword>
<dbReference type="SUPFAM" id="SSF57959">
    <property type="entry name" value="Leucine zipper domain"/>
    <property type="match status" value="1"/>
</dbReference>
<feature type="domain" description="BZIP" evidence="8">
    <location>
        <begin position="95"/>
        <end position="158"/>
    </location>
</feature>
<dbReference type="EMBL" id="KV921351">
    <property type="protein sequence ID" value="ORE17599.1"/>
    <property type="molecule type" value="Genomic_DNA"/>
</dbReference>
<dbReference type="CDD" id="cd14705">
    <property type="entry name" value="bZIP_Zip1"/>
    <property type="match status" value="1"/>
</dbReference>
<keyword evidence="3" id="KW-0238">DNA-binding</keyword>
<dbReference type="InterPro" id="IPR004827">
    <property type="entry name" value="bZIP"/>
</dbReference>
<comment type="subcellular location">
    <subcellularLocation>
        <location evidence="1">Nucleus</location>
    </subcellularLocation>
</comment>
<protein>
    <recommendedName>
        <fullName evidence="8">BZIP domain-containing protein</fullName>
    </recommendedName>
</protein>
<reference evidence="9 10" key="1">
    <citation type="journal article" date="2016" name="Proc. Natl. Acad. Sci. U.S.A.">
        <title>Lipid metabolic changes in an early divergent fungus govern the establishment of a mutualistic symbiosis with endobacteria.</title>
        <authorList>
            <person name="Lastovetsky O.A."/>
            <person name="Gaspar M.L."/>
            <person name="Mondo S.J."/>
            <person name="LaButti K.M."/>
            <person name="Sandor L."/>
            <person name="Grigoriev I.V."/>
            <person name="Henry S.A."/>
            <person name="Pawlowska T.E."/>
        </authorList>
    </citation>
    <scope>NUCLEOTIDE SEQUENCE [LARGE SCALE GENOMIC DNA]</scope>
    <source>
        <strain evidence="9 10">ATCC 11559</strain>
    </source>
</reference>
<evidence type="ECO:0000256" key="3">
    <source>
        <dbReference type="ARBA" id="ARBA00023125"/>
    </source>
</evidence>
<evidence type="ECO:0000259" key="8">
    <source>
        <dbReference type="PROSITE" id="PS50217"/>
    </source>
</evidence>
<evidence type="ECO:0000256" key="4">
    <source>
        <dbReference type="ARBA" id="ARBA00023163"/>
    </source>
</evidence>
<evidence type="ECO:0000256" key="6">
    <source>
        <dbReference type="SAM" id="Coils"/>
    </source>
</evidence>
<dbReference type="AlphaFoldDB" id="A0A0A1MQN2"/>
<dbReference type="GO" id="GO:0001228">
    <property type="term" value="F:DNA-binding transcription activator activity, RNA polymerase II-specific"/>
    <property type="evidence" value="ECO:0007669"/>
    <property type="project" value="TreeGrafter"/>
</dbReference>
<dbReference type="OMA" id="WANAQFK"/>
<dbReference type="Proteomes" id="UP000242381">
    <property type="component" value="Unassembled WGS sequence"/>
</dbReference>
<keyword evidence="2" id="KW-0805">Transcription regulation</keyword>
<dbReference type="PROSITE" id="PS00036">
    <property type="entry name" value="BZIP_BASIC"/>
    <property type="match status" value="1"/>
</dbReference>
<dbReference type="PANTHER" id="PTHR13044:SF14">
    <property type="entry name" value="CRYPTOCEPHAL, ISOFORM A"/>
    <property type="match status" value="1"/>
</dbReference>
<dbReference type="InterPro" id="IPR046347">
    <property type="entry name" value="bZIP_sf"/>
</dbReference>
<sequence>MSYISQLNLLDDSPSLIPEEQLREELALWANAQFTFDMQPGSEAATEKPRTSYELYAPIAPAPTVTNNKVINTTVVVPTKTTKKQQPKRTAKELDAIEEDKRKRNTAASARFRLKKKLKEQALEQTAKEMTLKAKQLEERVQELEREAKWLRALVLEKDPSLLINL</sequence>
<dbReference type="GO" id="GO:0000977">
    <property type="term" value="F:RNA polymerase II transcription regulatory region sequence-specific DNA binding"/>
    <property type="evidence" value="ECO:0007669"/>
    <property type="project" value="TreeGrafter"/>
</dbReference>
<evidence type="ECO:0000256" key="1">
    <source>
        <dbReference type="ARBA" id="ARBA00004123"/>
    </source>
</evidence>
<feature type="compositionally biased region" description="Basic and acidic residues" evidence="7">
    <location>
        <begin position="90"/>
        <end position="102"/>
    </location>
</feature>
<evidence type="ECO:0000256" key="5">
    <source>
        <dbReference type="ARBA" id="ARBA00023242"/>
    </source>
</evidence>
<organism evidence="9 10">
    <name type="scientific">Rhizopus microsporus</name>
    <dbReference type="NCBI Taxonomy" id="58291"/>
    <lineage>
        <taxon>Eukaryota</taxon>
        <taxon>Fungi</taxon>
        <taxon>Fungi incertae sedis</taxon>
        <taxon>Mucoromycota</taxon>
        <taxon>Mucoromycotina</taxon>
        <taxon>Mucoromycetes</taxon>
        <taxon>Mucorales</taxon>
        <taxon>Mucorineae</taxon>
        <taxon>Rhizopodaceae</taxon>
        <taxon>Rhizopus</taxon>
    </lineage>
</organism>
<name>A0A0A1MQN2_RHIZD</name>
<dbReference type="PANTHER" id="PTHR13044">
    <property type="entry name" value="ACTIVATING TRANSCRIPTION FACTOR ATF 4/5"/>
    <property type="match status" value="1"/>
</dbReference>
<accession>A0A0A1MQN2</accession>
<feature type="coiled-coil region" evidence="6">
    <location>
        <begin position="120"/>
        <end position="154"/>
    </location>
</feature>
<evidence type="ECO:0000256" key="2">
    <source>
        <dbReference type="ARBA" id="ARBA00023015"/>
    </source>
</evidence>